<dbReference type="InterPro" id="IPR050493">
    <property type="entry name" value="FAD-dep_Monooxygenase_BioMet"/>
</dbReference>
<dbReference type="PANTHER" id="PTHR13789:SF268">
    <property type="entry name" value="5-METHYLPHENAZINE-1-CARBOXYLATE 1-MONOOXYGENASE"/>
    <property type="match status" value="1"/>
</dbReference>
<dbReference type="NCBIfam" id="NF005720">
    <property type="entry name" value="PRK07538.1"/>
    <property type="match status" value="1"/>
</dbReference>
<organism evidence="4 5">
    <name type="scientific">Actinomadura vinacea</name>
    <dbReference type="NCBI Taxonomy" id="115336"/>
    <lineage>
        <taxon>Bacteria</taxon>
        <taxon>Bacillati</taxon>
        <taxon>Actinomycetota</taxon>
        <taxon>Actinomycetes</taxon>
        <taxon>Streptosporangiales</taxon>
        <taxon>Thermomonosporaceae</taxon>
        <taxon>Actinomadura</taxon>
    </lineage>
</organism>
<dbReference type="EMBL" id="BAAARW010000011">
    <property type="protein sequence ID" value="GAA2416172.1"/>
    <property type="molecule type" value="Genomic_DNA"/>
</dbReference>
<dbReference type="RefSeq" id="WP_344589366.1">
    <property type="nucleotide sequence ID" value="NZ_BAAARW010000011.1"/>
</dbReference>
<protein>
    <submittedName>
        <fullName evidence="4">Flavin-dependent oxidoreductase</fullName>
    </submittedName>
</protein>
<evidence type="ECO:0000256" key="2">
    <source>
        <dbReference type="ARBA" id="ARBA00023033"/>
    </source>
</evidence>
<dbReference type="Gene3D" id="3.50.50.60">
    <property type="entry name" value="FAD/NAD(P)-binding domain"/>
    <property type="match status" value="1"/>
</dbReference>
<dbReference type="Gene3D" id="3.30.9.30">
    <property type="match status" value="1"/>
</dbReference>
<sequence>MRVLIVGAGIGGLSAALSLHEAGIETQIVEAATRLDPIGVGINLLPHAVRELTELGLGDELAATAIPAAEMAHFTRHGDPIWAEPRGIAQGYRWPQYSIHRGELQTILLKAVQARLGASAVRTGTAFESFEQDGSGVRARLRDAATGTFETVHCDVLIGADGIRSAVRAQLHPGEPGPLWNGVRLWRGLTEGDPFLSGRTVAVAGSNTAAKLVVYSISPEAEQRGRALLNWSAEVKIVDDGITQAPDVDTRAGRLEDFLPHFADWRFDWLDVPAMLASTERILEHSMVDRDPLPFWTQGRVTLLGDSAHPMYPIGSNGGSQAVLDARVLAFELSHAAAPEDGLASYDKARRETVNSIVLACRDMPADRVLHTVHERAPEGYERIEDVLSAEELATISGAYRQTSLSDIATLNERPSLTVRS</sequence>
<dbReference type="InterPro" id="IPR002938">
    <property type="entry name" value="FAD-bd"/>
</dbReference>
<dbReference type="InterPro" id="IPR036188">
    <property type="entry name" value="FAD/NAD-bd_sf"/>
</dbReference>
<keyword evidence="5" id="KW-1185">Reference proteome</keyword>
<evidence type="ECO:0000256" key="1">
    <source>
        <dbReference type="ARBA" id="ARBA00023002"/>
    </source>
</evidence>
<evidence type="ECO:0000313" key="4">
    <source>
        <dbReference type="EMBL" id="GAA2416172.1"/>
    </source>
</evidence>
<keyword evidence="1" id="KW-0560">Oxidoreductase</keyword>
<dbReference type="PANTHER" id="PTHR13789">
    <property type="entry name" value="MONOOXYGENASE"/>
    <property type="match status" value="1"/>
</dbReference>
<dbReference type="Pfam" id="PF01494">
    <property type="entry name" value="FAD_binding_3"/>
    <property type="match status" value="2"/>
</dbReference>
<reference evidence="5" key="1">
    <citation type="journal article" date="2019" name="Int. J. Syst. Evol. Microbiol.">
        <title>The Global Catalogue of Microorganisms (GCM) 10K type strain sequencing project: providing services to taxonomists for standard genome sequencing and annotation.</title>
        <authorList>
            <consortium name="The Broad Institute Genomics Platform"/>
            <consortium name="The Broad Institute Genome Sequencing Center for Infectious Disease"/>
            <person name="Wu L."/>
            <person name="Ma J."/>
        </authorList>
    </citation>
    <scope>NUCLEOTIDE SEQUENCE [LARGE SCALE GENOMIC DNA]</scope>
    <source>
        <strain evidence="5">JCM 3325</strain>
    </source>
</reference>
<evidence type="ECO:0000259" key="3">
    <source>
        <dbReference type="Pfam" id="PF01494"/>
    </source>
</evidence>
<name>A0ABP5VZP9_9ACTN</name>
<dbReference type="SUPFAM" id="SSF51905">
    <property type="entry name" value="FAD/NAD(P)-binding domain"/>
    <property type="match status" value="1"/>
</dbReference>
<dbReference type="Proteomes" id="UP001501231">
    <property type="component" value="Unassembled WGS sequence"/>
</dbReference>
<feature type="domain" description="FAD-binding" evidence="3">
    <location>
        <begin position="2"/>
        <end position="172"/>
    </location>
</feature>
<gene>
    <name evidence="4" type="ORF">GCM10010191_28210</name>
</gene>
<feature type="domain" description="FAD-binding" evidence="3">
    <location>
        <begin position="296"/>
        <end position="358"/>
    </location>
</feature>
<evidence type="ECO:0000313" key="5">
    <source>
        <dbReference type="Proteomes" id="UP001501231"/>
    </source>
</evidence>
<comment type="caution">
    <text evidence="4">The sequence shown here is derived from an EMBL/GenBank/DDBJ whole genome shotgun (WGS) entry which is preliminary data.</text>
</comment>
<dbReference type="PRINTS" id="PR00420">
    <property type="entry name" value="RNGMNOXGNASE"/>
</dbReference>
<dbReference type="SUPFAM" id="SSF54373">
    <property type="entry name" value="FAD-linked reductases, C-terminal domain"/>
    <property type="match status" value="1"/>
</dbReference>
<proteinExistence type="predicted"/>
<accession>A0ABP5VZP9</accession>
<keyword evidence="2" id="KW-0503">Monooxygenase</keyword>